<evidence type="ECO:0000313" key="2">
    <source>
        <dbReference type="EMBL" id="AOM83869.1"/>
    </source>
</evidence>
<sequence>MGLAKAVAFLGLLAMTAVIGYGFAVGDFTRDGGEILANPWGIVSLVDLYVGFILFSVWIGFREANKWIAAVWIVLMMTLGFFTASLYVLLKLYQSDGDWLTFFLGGKKETLLEKRG</sequence>
<dbReference type="Pfam" id="PF07343">
    <property type="entry name" value="DUF1475"/>
    <property type="match status" value="1"/>
</dbReference>
<dbReference type="STRING" id="632773.BBEV_2530"/>
<keyword evidence="1" id="KW-0472">Membrane</keyword>
<name>A0A1D7QXY6_9BACI</name>
<dbReference type="AlphaFoldDB" id="A0A1D7QXY6"/>
<protein>
    <recommendedName>
        <fullName evidence="4">DUF1475 domain-containing protein</fullName>
    </recommendedName>
</protein>
<evidence type="ECO:0008006" key="4">
    <source>
        <dbReference type="Google" id="ProtNLM"/>
    </source>
</evidence>
<feature type="transmembrane region" description="Helical" evidence="1">
    <location>
        <begin position="40"/>
        <end position="61"/>
    </location>
</feature>
<dbReference type="InterPro" id="IPR009943">
    <property type="entry name" value="DUF1475"/>
</dbReference>
<dbReference type="RefSeq" id="WP_069365808.1">
    <property type="nucleotide sequence ID" value="NZ_CP012502.1"/>
</dbReference>
<dbReference type="OrthoDB" id="1956295at2"/>
<feature type="transmembrane region" description="Helical" evidence="1">
    <location>
        <begin position="68"/>
        <end position="90"/>
    </location>
</feature>
<keyword evidence="1" id="KW-0812">Transmembrane</keyword>
<dbReference type="Proteomes" id="UP000094463">
    <property type="component" value="Chromosome"/>
</dbReference>
<evidence type="ECO:0000256" key="1">
    <source>
        <dbReference type="SAM" id="Phobius"/>
    </source>
</evidence>
<dbReference type="PANTHER" id="PTHR36318:SF3">
    <property type="entry name" value="OS06G0581300 PROTEIN"/>
    <property type="match status" value="1"/>
</dbReference>
<gene>
    <name evidence="2" type="ORF">BBEV_2530</name>
</gene>
<evidence type="ECO:0000313" key="3">
    <source>
        <dbReference type="Proteomes" id="UP000094463"/>
    </source>
</evidence>
<dbReference type="PANTHER" id="PTHR36318">
    <property type="entry name" value="OS06G0581300 PROTEIN"/>
    <property type="match status" value="1"/>
</dbReference>
<accession>A0A1D7QXY6</accession>
<reference evidence="2 3" key="1">
    <citation type="submission" date="2015-08" db="EMBL/GenBank/DDBJ databases">
        <title>The complete genome sequence of Bacillus beveridgei MLTeJB.</title>
        <authorList>
            <person name="Hanson T.E."/>
            <person name="Mesa C."/>
            <person name="Basesman S.M."/>
            <person name="Oremland R.S."/>
        </authorList>
    </citation>
    <scope>NUCLEOTIDE SEQUENCE [LARGE SCALE GENOMIC DNA]</scope>
    <source>
        <strain evidence="2 3">MLTeJB</strain>
    </source>
</reference>
<keyword evidence="1" id="KW-1133">Transmembrane helix</keyword>
<organism evidence="2 3">
    <name type="scientific">Salisediminibacterium beveridgei</name>
    <dbReference type="NCBI Taxonomy" id="632773"/>
    <lineage>
        <taxon>Bacteria</taxon>
        <taxon>Bacillati</taxon>
        <taxon>Bacillota</taxon>
        <taxon>Bacilli</taxon>
        <taxon>Bacillales</taxon>
        <taxon>Bacillaceae</taxon>
        <taxon>Salisediminibacterium</taxon>
    </lineage>
</organism>
<keyword evidence="3" id="KW-1185">Reference proteome</keyword>
<proteinExistence type="predicted"/>
<dbReference type="KEGG" id="bbev:BBEV_2530"/>
<dbReference type="EMBL" id="CP012502">
    <property type="protein sequence ID" value="AOM83869.1"/>
    <property type="molecule type" value="Genomic_DNA"/>
</dbReference>